<dbReference type="SUPFAM" id="SSF54427">
    <property type="entry name" value="NTF2-like"/>
    <property type="match status" value="1"/>
</dbReference>
<protein>
    <submittedName>
        <fullName evidence="2">Nuclear transport factor 2 family protein</fullName>
    </submittedName>
</protein>
<proteinExistence type="predicted"/>
<sequence length="141" mass="15931">MRTADEIRKIFISAVATGDVAELVSLYQPDAVLEAPEGRYEGSAEIEAYFEAQLTPFDAALQLVATYDHREVAITEWVLEMTHVRPIELPTGEALPATGRHLRQRGVDVAELADGQFRYHRVYYDQRELLEQLGLIETVEV</sequence>
<evidence type="ECO:0000259" key="1">
    <source>
        <dbReference type="Pfam" id="PF12680"/>
    </source>
</evidence>
<keyword evidence="3" id="KW-1185">Reference proteome</keyword>
<accession>A0A895YK01</accession>
<dbReference type="EMBL" id="CP070499">
    <property type="protein sequence ID" value="QSB14936.1"/>
    <property type="molecule type" value="Genomic_DNA"/>
</dbReference>
<organism evidence="2 3">
    <name type="scientific">Natronosporangium hydrolyticum</name>
    <dbReference type="NCBI Taxonomy" id="2811111"/>
    <lineage>
        <taxon>Bacteria</taxon>
        <taxon>Bacillati</taxon>
        <taxon>Actinomycetota</taxon>
        <taxon>Actinomycetes</taxon>
        <taxon>Micromonosporales</taxon>
        <taxon>Micromonosporaceae</taxon>
        <taxon>Natronosporangium</taxon>
    </lineage>
</organism>
<name>A0A895YK01_9ACTN</name>
<dbReference type="Pfam" id="PF12680">
    <property type="entry name" value="SnoaL_2"/>
    <property type="match status" value="1"/>
</dbReference>
<dbReference type="RefSeq" id="WP_239677099.1">
    <property type="nucleotide sequence ID" value="NZ_CP070499.1"/>
</dbReference>
<feature type="domain" description="SnoaL-like" evidence="1">
    <location>
        <begin position="11"/>
        <end position="120"/>
    </location>
</feature>
<dbReference type="AlphaFoldDB" id="A0A895YK01"/>
<evidence type="ECO:0000313" key="3">
    <source>
        <dbReference type="Proteomes" id="UP000662857"/>
    </source>
</evidence>
<evidence type="ECO:0000313" key="2">
    <source>
        <dbReference type="EMBL" id="QSB14936.1"/>
    </source>
</evidence>
<gene>
    <name evidence="2" type="ORF">JQS43_00625</name>
</gene>
<reference evidence="2" key="1">
    <citation type="submission" date="2021-02" db="EMBL/GenBank/DDBJ databases">
        <title>Natrosporangium hydrolyticum gen. nov., sp. nov, a haloalkaliphilic actinobacterium from a soda solonchak soil.</title>
        <authorList>
            <person name="Sorokin D.Y."/>
            <person name="Khijniak T.V."/>
            <person name="Zakharycheva A.P."/>
            <person name="Boueva O.V."/>
            <person name="Ariskina E.V."/>
            <person name="Hahnke R.L."/>
            <person name="Bunk B."/>
            <person name="Sproer C."/>
            <person name="Schumann P."/>
            <person name="Evtushenko L.I."/>
            <person name="Kublanov I.V."/>
        </authorList>
    </citation>
    <scope>NUCLEOTIDE SEQUENCE</scope>
    <source>
        <strain evidence="2">DSM 106523</strain>
    </source>
</reference>
<dbReference type="Gene3D" id="3.10.450.50">
    <property type="match status" value="1"/>
</dbReference>
<dbReference type="Proteomes" id="UP000662857">
    <property type="component" value="Chromosome"/>
</dbReference>
<dbReference type="KEGG" id="nhy:JQS43_00625"/>
<dbReference type="InterPro" id="IPR032710">
    <property type="entry name" value="NTF2-like_dom_sf"/>
</dbReference>
<dbReference type="InterPro" id="IPR037401">
    <property type="entry name" value="SnoaL-like"/>
</dbReference>